<evidence type="ECO:0000313" key="6">
    <source>
        <dbReference type="Proteomes" id="UP000034723"/>
    </source>
</evidence>
<evidence type="ECO:0000256" key="1">
    <source>
        <dbReference type="ARBA" id="ARBA00022691"/>
    </source>
</evidence>
<evidence type="ECO:0008006" key="7">
    <source>
        <dbReference type="Google" id="ProtNLM"/>
    </source>
</evidence>
<dbReference type="InParanoid" id="A0A0F7IGM4"/>
<dbReference type="InterPro" id="IPR046469">
    <property type="entry name" value="SAM_HAT_N"/>
</dbReference>
<evidence type="ECO:0000313" key="5">
    <source>
        <dbReference type="EMBL" id="AKG91780.1"/>
    </source>
</evidence>
<evidence type="ECO:0000259" key="4">
    <source>
        <dbReference type="Pfam" id="PF20257"/>
    </source>
</evidence>
<dbReference type="Pfam" id="PF20257">
    <property type="entry name" value="SAM_HAT_C"/>
    <property type="match status" value="1"/>
</dbReference>
<dbReference type="Gene3D" id="3.40.50.10790">
    <property type="entry name" value="S-adenosyl-l-methionine hydroxide adenosyltransferase, N-terminal"/>
    <property type="match status" value="1"/>
</dbReference>
<dbReference type="OrthoDB" id="372224at2157"/>
<keyword evidence="1" id="KW-0949">S-adenosyl-L-methionine</keyword>
<comment type="similarity">
    <text evidence="2">Belongs to the SAM hydrolase / SAM-dependent halogenase family.</text>
</comment>
<sequence length="255" mass="28138">MVIALLTDFGDYYPGVMKGVIRRISGAEVVDITHSVKPQNVLEGAFLLYNAYRFFPRDTVFVAVVDPGVGGRRKALAIKTENYWFVCPDNGIAYPSASGDGVVEVYRINEAVSELVGELSSTFHGRDIFAPAGALLKEGRLEERYFSPLTDAIVELDLFDLTISKSGVRAMVVHIDRFGNVVTNVRRELVERASPEGVIFNGLEIPLVERYEDVEVGEPLALIGSFNTLELSIREGDFASEFGVGFGPVSLRWIR</sequence>
<protein>
    <recommendedName>
        <fullName evidence="7">Adenosyl-chloride synthase</fullName>
    </recommendedName>
</protein>
<dbReference type="InterPro" id="IPR002747">
    <property type="entry name" value="SAM_OH_AdoTrfase"/>
</dbReference>
<dbReference type="RefSeq" id="WP_048094924.1">
    <property type="nucleotide sequence ID" value="NZ_CP011267.1"/>
</dbReference>
<feature type="domain" description="S-adenosyl-l-methionine hydroxide adenosyltransferase N-terminal" evidence="3">
    <location>
        <begin position="3"/>
        <end position="140"/>
    </location>
</feature>
<dbReference type="HOGENOM" id="CLU_059734_1_1_2"/>
<dbReference type="SUPFAM" id="SSF102522">
    <property type="entry name" value="Bacterial fluorinating enzyme, N-terminal domain"/>
    <property type="match status" value="1"/>
</dbReference>
<dbReference type="PANTHER" id="PTHR35092:SF1">
    <property type="entry name" value="CHLORINASE MJ1651"/>
    <property type="match status" value="1"/>
</dbReference>
<keyword evidence="6" id="KW-1185">Reference proteome</keyword>
<dbReference type="KEGG" id="gah:GAH_00892"/>
<dbReference type="Gene3D" id="2.40.30.90">
    <property type="entry name" value="Bacterial fluorinating enzyme like"/>
    <property type="match status" value="1"/>
</dbReference>
<dbReference type="STRING" id="113653.GAH_00892"/>
<dbReference type="InterPro" id="IPR046470">
    <property type="entry name" value="SAM_HAT_C"/>
</dbReference>
<dbReference type="PANTHER" id="PTHR35092">
    <property type="entry name" value="CHLORINASE MJ1651"/>
    <property type="match status" value="1"/>
</dbReference>
<dbReference type="PIRSF" id="PIRSF006779">
    <property type="entry name" value="UCP006779"/>
    <property type="match status" value="1"/>
</dbReference>
<accession>A0A0F7IGM4</accession>
<organism evidence="5 6">
    <name type="scientific">Geoglobus ahangari</name>
    <dbReference type="NCBI Taxonomy" id="113653"/>
    <lineage>
        <taxon>Archaea</taxon>
        <taxon>Methanobacteriati</taxon>
        <taxon>Methanobacteriota</taxon>
        <taxon>Archaeoglobi</taxon>
        <taxon>Archaeoglobales</taxon>
        <taxon>Archaeoglobaceae</taxon>
        <taxon>Geoglobus</taxon>
    </lineage>
</organism>
<dbReference type="AlphaFoldDB" id="A0A0F7IGM4"/>
<dbReference type="GeneID" id="24803471"/>
<proteinExistence type="inferred from homology"/>
<dbReference type="InterPro" id="IPR023227">
    <property type="entry name" value="SAM_OH_AdoTrfase_C_sf"/>
</dbReference>
<dbReference type="Proteomes" id="UP000034723">
    <property type="component" value="Chromosome"/>
</dbReference>
<dbReference type="InterPro" id="IPR023228">
    <property type="entry name" value="SAM_OH_AdoTrfase_N_sf"/>
</dbReference>
<dbReference type="PATRIC" id="fig|113653.22.peg.894"/>
<dbReference type="EMBL" id="CP011267">
    <property type="protein sequence ID" value="AKG91780.1"/>
    <property type="molecule type" value="Genomic_DNA"/>
</dbReference>
<name>A0A0F7IGM4_9EURY</name>
<feature type="domain" description="S-adenosyl-l-methionine hydroxide adenosyltransferase C-terminal" evidence="4">
    <location>
        <begin position="171"/>
        <end position="247"/>
    </location>
</feature>
<dbReference type="Pfam" id="PF01887">
    <property type="entry name" value="SAM_HAT_N"/>
    <property type="match status" value="1"/>
</dbReference>
<gene>
    <name evidence="5" type="ORF">GAH_00892</name>
</gene>
<evidence type="ECO:0000259" key="3">
    <source>
        <dbReference type="Pfam" id="PF01887"/>
    </source>
</evidence>
<evidence type="ECO:0000256" key="2">
    <source>
        <dbReference type="ARBA" id="ARBA00024035"/>
    </source>
</evidence>
<reference evidence="5 6" key="1">
    <citation type="submission" date="2015-04" db="EMBL/GenBank/DDBJ databases">
        <title>The complete genome sequence of the hyperthermophilic, obligate iron-reducing archaeon Geoglobus ahangari strain 234T.</title>
        <authorList>
            <person name="Manzella M.P."/>
            <person name="Holmes D.E."/>
            <person name="Rocheleau J.M."/>
            <person name="Chung A."/>
            <person name="Reguera G."/>
            <person name="Kashefi K."/>
        </authorList>
    </citation>
    <scope>NUCLEOTIDE SEQUENCE [LARGE SCALE GENOMIC DNA]</scope>
    <source>
        <strain evidence="5 6">234</strain>
    </source>
</reference>
<dbReference type="SUPFAM" id="SSF101852">
    <property type="entry name" value="Bacterial fluorinating enzyme, C-terminal domain"/>
    <property type="match status" value="1"/>
</dbReference>